<evidence type="ECO:0000256" key="1">
    <source>
        <dbReference type="SAM" id="SignalP"/>
    </source>
</evidence>
<evidence type="ECO:0008006" key="4">
    <source>
        <dbReference type="Google" id="ProtNLM"/>
    </source>
</evidence>
<comment type="caution">
    <text evidence="2">The sequence shown here is derived from an EMBL/GenBank/DDBJ whole genome shotgun (WGS) entry which is preliminary data.</text>
</comment>
<accession>A0AAW4XZT0</accession>
<dbReference type="RefSeq" id="WP_230778050.1">
    <property type="nucleotide sequence ID" value="NZ_JAJNCT010000021.1"/>
</dbReference>
<dbReference type="AlphaFoldDB" id="A0AAW4XZT0"/>
<name>A0AAW4XZT0_9BURK</name>
<protein>
    <recommendedName>
        <fullName evidence="4">DUF1311 domain-containing protein</fullName>
    </recommendedName>
</protein>
<gene>
    <name evidence="2" type="ORF">LPW39_17250</name>
</gene>
<feature type="chain" id="PRO_5043655334" description="DUF1311 domain-containing protein" evidence="1">
    <location>
        <begin position="23"/>
        <end position="146"/>
    </location>
</feature>
<evidence type="ECO:0000313" key="3">
    <source>
        <dbReference type="Proteomes" id="UP001199260"/>
    </source>
</evidence>
<keyword evidence="1" id="KW-0732">Signal</keyword>
<sequence length="146" mass="16009">MLSRFTVSLSCILLVCAGLAHASPASLEASAYETLKIKAMICKEEYMIDLLKVGQGETTLQQAYSDFLGCRGAVSKASKEVYKKVLGKAKGSDAKKALKDYQVAFMTFLDGINAKAGETKYDYSLRFSALENNLSMAKQRLDLELE</sequence>
<keyword evidence="3" id="KW-1185">Reference proteome</keyword>
<dbReference type="Proteomes" id="UP001199260">
    <property type="component" value="Unassembled WGS sequence"/>
</dbReference>
<evidence type="ECO:0000313" key="2">
    <source>
        <dbReference type="EMBL" id="MCD2166871.1"/>
    </source>
</evidence>
<organism evidence="2 3">
    <name type="scientific">Comamonas koreensis</name>
    <dbReference type="NCBI Taxonomy" id="160825"/>
    <lineage>
        <taxon>Bacteria</taxon>
        <taxon>Pseudomonadati</taxon>
        <taxon>Pseudomonadota</taxon>
        <taxon>Betaproteobacteria</taxon>
        <taxon>Burkholderiales</taxon>
        <taxon>Comamonadaceae</taxon>
        <taxon>Comamonas</taxon>
    </lineage>
</organism>
<reference evidence="2 3" key="1">
    <citation type="submission" date="2021-11" db="EMBL/GenBank/DDBJ databases">
        <title>Genome sequence.</title>
        <authorList>
            <person name="Sun Q."/>
        </authorList>
    </citation>
    <scope>NUCLEOTIDE SEQUENCE [LARGE SCALE GENOMIC DNA]</scope>
    <source>
        <strain evidence="2 3">KCTC 12005</strain>
    </source>
</reference>
<dbReference type="EMBL" id="JAJNCT010000021">
    <property type="protein sequence ID" value="MCD2166871.1"/>
    <property type="molecule type" value="Genomic_DNA"/>
</dbReference>
<proteinExistence type="predicted"/>
<feature type="signal peptide" evidence="1">
    <location>
        <begin position="1"/>
        <end position="22"/>
    </location>
</feature>